<dbReference type="GO" id="GO:0010185">
    <property type="term" value="P:regulation of cellular defense response"/>
    <property type="evidence" value="ECO:0007669"/>
    <property type="project" value="UniProtKB-ARBA"/>
</dbReference>
<comment type="function">
    <text evidence="1">Acts as a defensive agent. Recognizes blood group fucosylated oligosaccharides including A, B, H and Lewis B-type antigens. Does not recognize Lewis A antigen and has low affinity for monovalent haptens.</text>
</comment>
<evidence type="ECO:0000256" key="6">
    <source>
        <dbReference type="ARBA" id="ARBA00022837"/>
    </source>
</evidence>
<evidence type="ECO:0000313" key="11">
    <source>
        <dbReference type="Proteomes" id="UP000220922"/>
    </source>
</evidence>
<dbReference type="PANTHER" id="PTHR45713:SF6">
    <property type="entry name" value="F5_8 TYPE C DOMAIN-CONTAINING PROTEIN"/>
    <property type="match status" value="1"/>
</dbReference>
<evidence type="ECO:0000256" key="3">
    <source>
        <dbReference type="ARBA" id="ARBA00011233"/>
    </source>
</evidence>
<gene>
    <name evidence="10" type="ORF">A9Q02_04515</name>
</gene>
<proteinExistence type="inferred from homology"/>
<keyword evidence="4" id="KW-0479">Metal-binding</keyword>
<comment type="caution">
    <text evidence="10">The sequence shown here is derived from an EMBL/GenBank/DDBJ whole genome shotgun (WGS) entry which is preliminary data.</text>
</comment>
<accession>A0A2H3L1Z6</accession>
<dbReference type="SUPFAM" id="SSF49785">
    <property type="entry name" value="Galactose-binding domain-like"/>
    <property type="match status" value="1"/>
</dbReference>
<dbReference type="InterPro" id="IPR008979">
    <property type="entry name" value="Galactose-bd-like_sf"/>
</dbReference>
<keyword evidence="11" id="KW-1185">Reference proteome</keyword>
<evidence type="ECO:0000256" key="1">
    <source>
        <dbReference type="ARBA" id="ARBA00002219"/>
    </source>
</evidence>
<feature type="domain" description="Fucolectin tachylectin-4 pentraxin-1" evidence="9">
    <location>
        <begin position="688"/>
        <end position="851"/>
    </location>
</feature>
<dbReference type="AlphaFoldDB" id="A0A2H3L1Z6"/>
<name>A0A2H3L1Z6_9CHLR</name>
<dbReference type="SMART" id="SM00607">
    <property type="entry name" value="FTP"/>
    <property type="match status" value="1"/>
</dbReference>
<dbReference type="InterPro" id="IPR006585">
    <property type="entry name" value="FTP1"/>
</dbReference>
<protein>
    <recommendedName>
        <fullName evidence="9">Fucolectin tachylectin-4 pentraxin-1 domain-containing protein</fullName>
    </recommendedName>
</protein>
<evidence type="ECO:0000256" key="4">
    <source>
        <dbReference type="ARBA" id="ARBA00022723"/>
    </source>
</evidence>
<dbReference type="InterPro" id="IPR051941">
    <property type="entry name" value="BG_Antigen-Binding_Lectin"/>
</dbReference>
<dbReference type="EMBL" id="LYXE01000157">
    <property type="protein sequence ID" value="PDV97177.1"/>
    <property type="molecule type" value="Genomic_DNA"/>
</dbReference>
<feature type="signal peptide" evidence="8">
    <location>
        <begin position="1"/>
        <end position="25"/>
    </location>
</feature>
<dbReference type="GO" id="GO:0042806">
    <property type="term" value="F:fucose binding"/>
    <property type="evidence" value="ECO:0007669"/>
    <property type="project" value="UniProtKB-ARBA"/>
</dbReference>
<evidence type="ECO:0000259" key="9">
    <source>
        <dbReference type="SMART" id="SM00607"/>
    </source>
</evidence>
<evidence type="ECO:0000256" key="8">
    <source>
        <dbReference type="SAM" id="SignalP"/>
    </source>
</evidence>
<evidence type="ECO:0000256" key="5">
    <source>
        <dbReference type="ARBA" id="ARBA00022734"/>
    </source>
</evidence>
<comment type="similarity">
    <text evidence="2">Belongs to the fucolectin family.</text>
</comment>
<dbReference type="GO" id="GO:0046872">
    <property type="term" value="F:metal ion binding"/>
    <property type="evidence" value="ECO:0007669"/>
    <property type="project" value="UniProtKB-KW"/>
</dbReference>
<organism evidence="10 11">
    <name type="scientific">Candidatus Chloroploca asiatica</name>
    <dbReference type="NCBI Taxonomy" id="1506545"/>
    <lineage>
        <taxon>Bacteria</taxon>
        <taxon>Bacillati</taxon>
        <taxon>Chloroflexota</taxon>
        <taxon>Chloroflexia</taxon>
        <taxon>Chloroflexales</taxon>
        <taxon>Chloroflexineae</taxon>
        <taxon>Oscillochloridaceae</taxon>
        <taxon>Candidatus Chloroploca</taxon>
    </lineage>
</organism>
<dbReference type="Gene3D" id="2.60.120.260">
    <property type="entry name" value="Galactose-binding domain-like"/>
    <property type="match status" value="1"/>
</dbReference>
<sequence length="1175" mass="126991">MKRTLLFLLLIGFFATLLAVPPAAAQVEYDDDPWALPPALTQEPLDCTNSPFGRAIILGSEQEIFVGMRGAGAGRQGWVLHDRFDLNADGTALVRDASWPAIDQTPNANAQNVSALASTTGKFRFQSDRTQLVQVYTGADGTVRWLVHEEGQPVLERSLLVSNYALLQVASGVLSRAPGRTERLALASRTAIGSLNVFIIEPLRDSQVPLATWRTDQDGRKDVVDLQLAVGDLNGDGFNDEIILALMKEDGDVEVIVLRYDPDYTGPDGGANFKSRLREVANFTLNTGRPTLVRVAAADLDGRLTTGPGASQGSGDYKDEIILLTDTDQPDVRPFSPQYTVQTFSLNTSAENPEVEQIVQRGSSTVVVTLTSNLTLATGDLDGSGRAEILVGEVTPEDVAVRAFDGATGTPRKLARFAIPMTPSPGLPLALATGDLDRDGLHEVGLAFLNNQALQVTTLAYQPETTTLTERDTVTASDGGRQNATFIDLAFGDWNDDSLKALYGEPQGSSITCKTVQEPNIVSVVHAPPYWERLQGNRLRLASIGQSTSFAQTDERALTVSSSHAVSAYFGGGFEANFVFGKVAATARVTAGYQYTGSVTNRGGTTEGKTTREAWTNDAGSFAAIERTTYDCYNYRVVQDGQELDAGMRFCEYKDYASIATDVSRWNSLFGPANNPQALQWIPLNRDWANLALFRRATVAQSSTVGDAGAARAIDGTIDPVFANGSVTQTEAEDAPWWQVDLGLTQELGAVRVWNRNNLGCDDLSCAAQLRNFYVFVSDTDLRTISDDPEVLKDDPRVATFFSEGQSGRVTNIQTYRNNAPIFGRYVRVQLAGTGYLSLAEVQVFGERQVDPDRYPINVSDSDPNDGYFTVSLYNPLTGGIEQVRQRGRLLWNGANYDVLAARRISVGNPVSSWSLTEERTTFTTQADATSHSVSIGAEFDAEVSAGGGKVVFGGGYEYTSGVITEDVRSTEWGTAFEIGGGVQGFPATVGGVALGPGQCEYGFQPYYYEVTEESSTGFLHRFIVVDYTVPNASLNRNNLAFCRQPTANRPIVEADINTAAPGSSLILTARGFTDNSEALIELRYPGQENFRQVARIRMSSIGELVFVLVTSPNDPPGDYAVRIRSVAQGSSLAQAQEATTAFTLSTDAALVEPAPPGVPVFSLQPRLYLPLISR</sequence>
<evidence type="ECO:0000256" key="2">
    <source>
        <dbReference type="ARBA" id="ARBA00010147"/>
    </source>
</evidence>
<comment type="subunit">
    <text evidence="3">Homotrimer.</text>
</comment>
<dbReference type="PANTHER" id="PTHR45713">
    <property type="entry name" value="FTP DOMAIN-CONTAINING PROTEIN"/>
    <property type="match status" value="1"/>
</dbReference>
<dbReference type="Pfam" id="PF22633">
    <property type="entry name" value="F5_F8_type_C_2"/>
    <property type="match status" value="1"/>
</dbReference>
<dbReference type="Proteomes" id="UP000220922">
    <property type="component" value="Unassembled WGS sequence"/>
</dbReference>
<keyword evidence="5" id="KW-0430">Lectin</keyword>
<evidence type="ECO:0000313" key="10">
    <source>
        <dbReference type="EMBL" id="PDV97177.1"/>
    </source>
</evidence>
<evidence type="ECO:0000256" key="7">
    <source>
        <dbReference type="ARBA" id="ARBA00023157"/>
    </source>
</evidence>
<keyword evidence="6" id="KW-0106">Calcium</keyword>
<dbReference type="OrthoDB" id="6450827at2"/>
<dbReference type="RefSeq" id="WP_097654600.1">
    <property type="nucleotide sequence ID" value="NZ_LYXE01000157.1"/>
</dbReference>
<dbReference type="SUPFAM" id="SSF69318">
    <property type="entry name" value="Integrin alpha N-terminal domain"/>
    <property type="match status" value="1"/>
</dbReference>
<keyword evidence="7" id="KW-1015">Disulfide bond</keyword>
<dbReference type="InterPro" id="IPR028994">
    <property type="entry name" value="Integrin_alpha_N"/>
</dbReference>
<reference evidence="10 11" key="1">
    <citation type="submission" date="2016-05" db="EMBL/GenBank/DDBJ databases">
        <authorList>
            <person name="Lavstsen T."/>
            <person name="Jespersen J.S."/>
        </authorList>
    </citation>
    <scope>NUCLEOTIDE SEQUENCE [LARGE SCALE GENOMIC DNA]</scope>
    <source>
        <strain evidence="10 11">B7-9</strain>
    </source>
</reference>
<keyword evidence="8" id="KW-0732">Signal</keyword>
<feature type="chain" id="PRO_5013884215" description="Fucolectin tachylectin-4 pentraxin-1 domain-containing protein" evidence="8">
    <location>
        <begin position="26"/>
        <end position="1175"/>
    </location>
</feature>